<gene>
    <name evidence="2" type="ORF">DdX_15834</name>
</gene>
<organism evidence="2 3">
    <name type="scientific">Ditylenchus destructor</name>
    <dbReference type="NCBI Taxonomy" id="166010"/>
    <lineage>
        <taxon>Eukaryota</taxon>
        <taxon>Metazoa</taxon>
        <taxon>Ecdysozoa</taxon>
        <taxon>Nematoda</taxon>
        <taxon>Chromadorea</taxon>
        <taxon>Rhabditida</taxon>
        <taxon>Tylenchina</taxon>
        <taxon>Tylenchomorpha</taxon>
        <taxon>Sphaerularioidea</taxon>
        <taxon>Anguinidae</taxon>
        <taxon>Anguininae</taxon>
        <taxon>Ditylenchus</taxon>
    </lineage>
</organism>
<proteinExistence type="predicted"/>
<name>A0AAD4MNW8_9BILA</name>
<feature type="compositionally biased region" description="Low complexity" evidence="1">
    <location>
        <begin position="49"/>
        <end position="64"/>
    </location>
</feature>
<evidence type="ECO:0000256" key="1">
    <source>
        <dbReference type="SAM" id="MobiDB-lite"/>
    </source>
</evidence>
<evidence type="ECO:0000313" key="2">
    <source>
        <dbReference type="EMBL" id="KAI1701887.1"/>
    </source>
</evidence>
<feature type="region of interest" description="Disordered" evidence="1">
    <location>
        <begin position="91"/>
        <end position="127"/>
    </location>
</feature>
<sequence>MNLRETVETSGNSDFTIWMEYIPNILTEEQTGLLDQYVNGENHSKKPEVAQVSDSSSNADVSVDPVPHQYVQLNPIIEGIPYIGTYINNTTSNEHKAPLDVNMDATPSCSSAYGHSRKSIDEGDKMH</sequence>
<comment type="caution">
    <text evidence="2">The sequence shown here is derived from an EMBL/GenBank/DDBJ whole genome shotgun (WGS) entry which is preliminary data.</text>
</comment>
<protein>
    <submittedName>
        <fullName evidence="2">Uncharacterized protein</fullName>
    </submittedName>
</protein>
<evidence type="ECO:0000313" key="3">
    <source>
        <dbReference type="Proteomes" id="UP001201812"/>
    </source>
</evidence>
<reference evidence="2" key="1">
    <citation type="submission" date="2022-01" db="EMBL/GenBank/DDBJ databases">
        <title>Genome Sequence Resource for Two Populations of Ditylenchus destructor, the Migratory Endoparasitic Phytonematode.</title>
        <authorList>
            <person name="Zhang H."/>
            <person name="Lin R."/>
            <person name="Xie B."/>
        </authorList>
    </citation>
    <scope>NUCLEOTIDE SEQUENCE</scope>
    <source>
        <strain evidence="2">BazhouSP</strain>
    </source>
</reference>
<dbReference type="AlphaFoldDB" id="A0AAD4MNW8"/>
<feature type="compositionally biased region" description="Basic and acidic residues" evidence="1">
    <location>
        <begin position="118"/>
        <end position="127"/>
    </location>
</feature>
<keyword evidence="3" id="KW-1185">Reference proteome</keyword>
<dbReference type="Proteomes" id="UP001201812">
    <property type="component" value="Unassembled WGS sequence"/>
</dbReference>
<accession>A0AAD4MNW8</accession>
<dbReference type="EMBL" id="JAKKPZ010000109">
    <property type="protein sequence ID" value="KAI1701887.1"/>
    <property type="molecule type" value="Genomic_DNA"/>
</dbReference>
<feature type="region of interest" description="Disordered" evidence="1">
    <location>
        <begin position="42"/>
        <end position="64"/>
    </location>
</feature>